<evidence type="ECO:0000313" key="2">
    <source>
        <dbReference type="Proteomes" id="UP000035489"/>
    </source>
</evidence>
<dbReference type="STRING" id="1225564.AA309_20060"/>
<protein>
    <recommendedName>
        <fullName evidence="3">DUF2312 domain-containing protein</fullName>
    </recommendedName>
</protein>
<proteinExistence type="predicted"/>
<organism evidence="1 2">
    <name type="scientific">Microvirga vignae</name>
    <dbReference type="NCBI Taxonomy" id="1225564"/>
    <lineage>
        <taxon>Bacteria</taxon>
        <taxon>Pseudomonadati</taxon>
        <taxon>Pseudomonadota</taxon>
        <taxon>Alphaproteobacteria</taxon>
        <taxon>Hyphomicrobiales</taxon>
        <taxon>Methylobacteriaceae</taxon>
        <taxon>Microvirga</taxon>
    </lineage>
</organism>
<accession>A0A0H1R8M6</accession>
<sequence>MHITPERARSIADSIDAYDADIELHQAGKRETYADLRTELESLGLDRATVSLEIAALKAAIAMRRKRRADPEKVDEKDAVTSDYFEAIDVLARERVARVREKPVVEGMTELQRRYGMGA</sequence>
<evidence type="ECO:0000313" key="1">
    <source>
        <dbReference type="EMBL" id="KLK91399.1"/>
    </source>
</evidence>
<reference evidence="1 2" key="1">
    <citation type="submission" date="2015-05" db="EMBL/GenBank/DDBJ databases">
        <title>Draft genome sequence of Microvirga vignae strain BR3299, a novel nitrogen fixing bacteria isolated from Brazil semi-aired region.</title>
        <authorList>
            <person name="Zilli J.E."/>
            <person name="Passos S.R."/>
            <person name="Leite J."/>
            <person name="Baldani J.I."/>
            <person name="Xavier G.R."/>
            <person name="Rumjaneck N.G."/>
            <person name="Simoes-Araujo J.L."/>
        </authorList>
    </citation>
    <scope>NUCLEOTIDE SEQUENCE [LARGE SCALE GENOMIC DNA]</scope>
    <source>
        <strain evidence="1 2">BR3299</strain>
    </source>
</reference>
<dbReference type="PATRIC" id="fig|1225564.3.peg.5323"/>
<name>A0A0H1R8M6_9HYPH</name>
<dbReference type="Proteomes" id="UP000035489">
    <property type="component" value="Unassembled WGS sequence"/>
</dbReference>
<keyword evidence="2" id="KW-1185">Reference proteome</keyword>
<gene>
    <name evidence="1" type="ORF">AA309_20060</name>
</gene>
<comment type="caution">
    <text evidence="1">The sequence shown here is derived from an EMBL/GenBank/DDBJ whole genome shotgun (WGS) entry which is preliminary data.</text>
</comment>
<dbReference type="EMBL" id="LCYG01000055">
    <property type="protein sequence ID" value="KLK91399.1"/>
    <property type="molecule type" value="Genomic_DNA"/>
</dbReference>
<dbReference type="RefSeq" id="WP_047190797.1">
    <property type="nucleotide sequence ID" value="NZ_LCYG01000055.1"/>
</dbReference>
<evidence type="ECO:0008006" key="3">
    <source>
        <dbReference type="Google" id="ProtNLM"/>
    </source>
</evidence>
<dbReference type="AlphaFoldDB" id="A0A0H1R8M6"/>